<evidence type="ECO:0008006" key="3">
    <source>
        <dbReference type="Google" id="ProtNLM"/>
    </source>
</evidence>
<dbReference type="InterPro" id="IPR009003">
    <property type="entry name" value="Peptidase_S1_PA"/>
</dbReference>
<evidence type="ECO:0000313" key="1">
    <source>
        <dbReference type="EMBL" id="RUT02536.1"/>
    </source>
</evidence>
<gene>
    <name evidence="1" type="ORF">DSM106972_060140</name>
</gene>
<dbReference type="Pfam" id="PF13365">
    <property type="entry name" value="Trypsin_2"/>
    <property type="match status" value="1"/>
</dbReference>
<dbReference type="PANTHER" id="PTHR22939:SF129">
    <property type="entry name" value="SERINE PROTEASE HTRA2, MITOCHONDRIAL"/>
    <property type="match status" value="1"/>
</dbReference>
<dbReference type="SUPFAM" id="SSF50494">
    <property type="entry name" value="Trypsin-like serine proteases"/>
    <property type="match status" value="1"/>
</dbReference>
<dbReference type="Gene3D" id="2.40.10.10">
    <property type="entry name" value="Trypsin-like serine proteases"/>
    <property type="match status" value="2"/>
</dbReference>
<organism evidence="1 2">
    <name type="scientific">Dulcicalothrix desertica PCC 7102</name>
    <dbReference type="NCBI Taxonomy" id="232991"/>
    <lineage>
        <taxon>Bacteria</taxon>
        <taxon>Bacillati</taxon>
        <taxon>Cyanobacteriota</taxon>
        <taxon>Cyanophyceae</taxon>
        <taxon>Nostocales</taxon>
        <taxon>Calotrichaceae</taxon>
        <taxon>Dulcicalothrix</taxon>
    </lineage>
</organism>
<proteinExistence type="predicted"/>
<protein>
    <recommendedName>
        <fullName evidence="3">Peptidase S1</fullName>
    </recommendedName>
</protein>
<reference evidence="1" key="1">
    <citation type="submission" date="2018-12" db="EMBL/GenBank/DDBJ databases">
        <authorList>
            <person name="Will S."/>
            <person name="Neumann-Schaal M."/>
            <person name="Henke P."/>
        </authorList>
    </citation>
    <scope>NUCLEOTIDE SEQUENCE</scope>
    <source>
        <strain evidence="1">PCC 7102</strain>
    </source>
</reference>
<dbReference type="PANTHER" id="PTHR22939">
    <property type="entry name" value="SERINE PROTEASE FAMILY S1C HTRA-RELATED"/>
    <property type="match status" value="1"/>
</dbReference>
<dbReference type="InterPro" id="IPR043504">
    <property type="entry name" value="Peptidase_S1_PA_chymotrypsin"/>
</dbReference>
<reference evidence="1" key="2">
    <citation type="journal article" date="2019" name="Genome Biol. Evol.">
        <title>Day and night: Metabolic profiles and evolutionary relationships of six axenic non-marine cyanobacteria.</title>
        <authorList>
            <person name="Will S.E."/>
            <person name="Henke P."/>
            <person name="Boedeker C."/>
            <person name="Huang S."/>
            <person name="Brinkmann H."/>
            <person name="Rohde M."/>
            <person name="Jarek M."/>
            <person name="Friedl T."/>
            <person name="Seufert S."/>
            <person name="Schumacher M."/>
            <person name="Overmann J."/>
            <person name="Neumann-Schaal M."/>
            <person name="Petersen J."/>
        </authorList>
    </citation>
    <scope>NUCLEOTIDE SEQUENCE [LARGE SCALE GENOMIC DNA]</scope>
    <source>
        <strain evidence="1">PCC 7102</strain>
    </source>
</reference>
<comment type="caution">
    <text evidence="1">The sequence shown here is derived from an EMBL/GenBank/DDBJ whole genome shotgun (WGS) entry which is preliminary data.</text>
</comment>
<evidence type="ECO:0000313" key="2">
    <source>
        <dbReference type="Proteomes" id="UP000271624"/>
    </source>
</evidence>
<dbReference type="EMBL" id="RSCL01000016">
    <property type="protein sequence ID" value="RUT02536.1"/>
    <property type="molecule type" value="Genomic_DNA"/>
</dbReference>
<accession>A0A3S1AJV9</accession>
<dbReference type="AlphaFoldDB" id="A0A3S1AJV9"/>
<dbReference type="Proteomes" id="UP000271624">
    <property type="component" value="Unassembled WGS sequence"/>
</dbReference>
<sequence>MVALEQPSIKSQPQLQHIASSITVKILAGDFLGSGILIKNQGQVYTVVTNAHVLRAGKPPYQIQTNNGRLYSATPVEKLNVVSPHSTSLQKADLALLQFQSVDQRYPQAKLGSTSKLKKGNKVYAAGFPGDTQASRDKGFVIKSGRVSLVLSKALEGGYQIAYTNDIQKGMSGGPVLNHAGEVIAINGMHAEPLWGNPYIYQDGTEPALLEQKQMQQYSWGIPLENYLKLLFP</sequence>
<name>A0A3S1AJV9_9CYAN</name>
<keyword evidence="2" id="KW-1185">Reference proteome</keyword>